<proteinExistence type="predicted"/>
<keyword evidence="3" id="KW-0804">Transcription</keyword>
<organism evidence="6 7">
    <name type="scientific">Chitinophaga japonensis</name>
    <name type="common">Flexibacter japonensis</name>
    <dbReference type="NCBI Taxonomy" id="104662"/>
    <lineage>
        <taxon>Bacteria</taxon>
        <taxon>Pseudomonadati</taxon>
        <taxon>Bacteroidota</taxon>
        <taxon>Chitinophagia</taxon>
        <taxon>Chitinophagales</taxon>
        <taxon>Chitinophagaceae</taxon>
        <taxon>Chitinophaga</taxon>
    </lineage>
</organism>
<dbReference type="GO" id="GO:0006355">
    <property type="term" value="P:regulation of DNA-templated transcription"/>
    <property type="evidence" value="ECO:0007669"/>
    <property type="project" value="InterPro"/>
</dbReference>
<dbReference type="InterPro" id="IPR000792">
    <property type="entry name" value="Tscrpt_reg_LuxR_C"/>
</dbReference>
<dbReference type="PANTHER" id="PTHR44688:SF16">
    <property type="entry name" value="DNA-BINDING TRANSCRIPTIONAL ACTIVATOR DEVR_DOSR"/>
    <property type="match status" value="1"/>
</dbReference>
<dbReference type="SUPFAM" id="SSF55785">
    <property type="entry name" value="PYP-like sensor domain (PAS domain)"/>
    <property type="match status" value="1"/>
</dbReference>
<keyword evidence="7" id="KW-1185">Reference proteome</keyword>
<evidence type="ECO:0000256" key="1">
    <source>
        <dbReference type="ARBA" id="ARBA00023015"/>
    </source>
</evidence>
<keyword evidence="1" id="KW-0805">Transcription regulation</keyword>
<dbReference type="InterPro" id="IPR035965">
    <property type="entry name" value="PAS-like_dom_sf"/>
</dbReference>
<comment type="caution">
    <text evidence="6">The sequence shown here is derived from an EMBL/GenBank/DDBJ whole genome shotgun (WGS) entry which is preliminary data.</text>
</comment>
<dbReference type="CDD" id="cd00130">
    <property type="entry name" value="PAS"/>
    <property type="match status" value="1"/>
</dbReference>
<sequence>MKSENPGMRPNLSLETLQKENELLTERVQRLENMLHHVPAMLYTSDPTHHTVSWCNRSMEEATGFSLQEMNTLGVEFFRQLMHPDDFELTGIARQSFKHNKQIFGGVTRMRKKGQDDWRWLVGMAVPFSRDEQGAVKEVICAFLDLTIAMDTDEQLADAMSDVLRRQNETLLSKLTTREKDVLTLAVRGLNNKEIAGQLNLSRYTVETHRKNIRLKLKVRNATELVALARKIGFN</sequence>
<evidence type="ECO:0000256" key="2">
    <source>
        <dbReference type="ARBA" id="ARBA00023125"/>
    </source>
</evidence>
<dbReference type="Proteomes" id="UP000316778">
    <property type="component" value="Unassembled WGS sequence"/>
</dbReference>
<dbReference type="PROSITE" id="PS50043">
    <property type="entry name" value="HTH_LUXR_2"/>
    <property type="match status" value="1"/>
</dbReference>
<keyword evidence="2" id="KW-0238">DNA-binding</keyword>
<dbReference type="RefSeq" id="WP_145711251.1">
    <property type="nucleotide sequence ID" value="NZ_BAAAFY010000001.1"/>
</dbReference>
<reference evidence="6 7" key="1">
    <citation type="journal article" date="2013" name="Stand. Genomic Sci.">
        <title>Genomic Encyclopedia of Type Strains, Phase I: The one thousand microbial genomes (KMG-I) project.</title>
        <authorList>
            <person name="Kyrpides N.C."/>
            <person name="Woyke T."/>
            <person name="Eisen J.A."/>
            <person name="Garrity G."/>
            <person name="Lilburn T.G."/>
            <person name="Beck B.J."/>
            <person name="Whitman W.B."/>
            <person name="Hugenholtz P."/>
            <person name="Klenk H.P."/>
        </authorList>
    </citation>
    <scope>NUCLEOTIDE SEQUENCE [LARGE SCALE GENOMIC DNA]</scope>
    <source>
        <strain evidence="6 7">DSM 13484</strain>
    </source>
</reference>
<dbReference type="CDD" id="cd06170">
    <property type="entry name" value="LuxR_C_like"/>
    <property type="match status" value="1"/>
</dbReference>
<dbReference type="Gene3D" id="3.30.450.20">
    <property type="entry name" value="PAS domain"/>
    <property type="match status" value="1"/>
</dbReference>
<dbReference type="PRINTS" id="PR00038">
    <property type="entry name" value="HTHLUXR"/>
</dbReference>
<dbReference type="InterPro" id="IPR016032">
    <property type="entry name" value="Sig_transdc_resp-reg_C-effctor"/>
</dbReference>
<dbReference type="PANTHER" id="PTHR44688">
    <property type="entry name" value="DNA-BINDING TRANSCRIPTIONAL ACTIVATOR DEVR_DOSR"/>
    <property type="match status" value="1"/>
</dbReference>
<dbReference type="SUPFAM" id="SSF46894">
    <property type="entry name" value="C-terminal effector domain of the bipartite response regulators"/>
    <property type="match status" value="1"/>
</dbReference>
<dbReference type="PROSITE" id="PS00622">
    <property type="entry name" value="HTH_LUXR_1"/>
    <property type="match status" value="1"/>
</dbReference>
<gene>
    <name evidence="6" type="ORF">LX66_1423</name>
</gene>
<protein>
    <submittedName>
        <fullName evidence="6">RNA polymerase sigma factor (Sigma-70 family)</fullName>
    </submittedName>
</protein>
<feature type="domain" description="PAS" evidence="5">
    <location>
        <begin position="27"/>
        <end position="86"/>
    </location>
</feature>
<dbReference type="InterPro" id="IPR036388">
    <property type="entry name" value="WH-like_DNA-bd_sf"/>
</dbReference>
<dbReference type="InterPro" id="IPR013655">
    <property type="entry name" value="PAS_fold_3"/>
</dbReference>
<evidence type="ECO:0000259" key="4">
    <source>
        <dbReference type="PROSITE" id="PS50043"/>
    </source>
</evidence>
<dbReference type="PROSITE" id="PS50112">
    <property type="entry name" value="PAS"/>
    <property type="match status" value="1"/>
</dbReference>
<evidence type="ECO:0000313" key="6">
    <source>
        <dbReference type="EMBL" id="TWI92041.1"/>
    </source>
</evidence>
<name>A0A562TES3_CHIJA</name>
<dbReference type="OrthoDB" id="965844at2"/>
<dbReference type="GO" id="GO:0003677">
    <property type="term" value="F:DNA binding"/>
    <property type="evidence" value="ECO:0007669"/>
    <property type="project" value="UniProtKB-KW"/>
</dbReference>
<dbReference type="SMART" id="SM00421">
    <property type="entry name" value="HTH_LUXR"/>
    <property type="match status" value="1"/>
</dbReference>
<accession>A0A562TES3</accession>
<evidence type="ECO:0000313" key="7">
    <source>
        <dbReference type="Proteomes" id="UP000316778"/>
    </source>
</evidence>
<dbReference type="NCBIfam" id="TIGR00229">
    <property type="entry name" value="sensory_box"/>
    <property type="match status" value="1"/>
</dbReference>
<dbReference type="SMART" id="SM00091">
    <property type="entry name" value="PAS"/>
    <property type="match status" value="1"/>
</dbReference>
<dbReference type="Gene3D" id="1.10.10.10">
    <property type="entry name" value="Winged helix-like DNA-binding domain superfamily/Winged helix DNA-binding domain"/>
    <property type="match status" value="1"/>
</dbReference>
<dbReference type="AlphaFoldDB" id="A0A562TES3"/>
<dbReference type="InterPro" id="IPR000014">
    <property type="entry name" value="PAS"/>
</dbReference>
<dbReference type="Pfam" id="PF08447">
    <property type="entry name" value="PAS_3"/>
    <property type="match status" value="1"/>
</dbReference>
<dbReference type="EMBL" id="VLLG01000002">
    <property type="protein sequence ID" value="TWI92041.1"/>
    <property type="molecule type" value="Genomic_DNA"/>
</dbReference>
<evidence type="ECO:0000259" key="5">
    <source>
        <dbReference type="PROSITE" id="PS50112"/>
    </source>
</evidence>
<evidence type="ECO:0000256" key="3">
    <source>
        <dbReference type="ARBA" id="ARBA00023163"/>
    </source>
</evidence>
<feature type="domain" description="HTH luxR-type" evidence="4">
    <location>
        <begin position="168"/>
        <end position="233"/>
    </location>
</feature>
<dbReference type="Pfam" id="PF00196">
    <property type="entry name" value="GerE"/>
    <property type="match status" value="1"/>
</dbReference>